<evidence type="ECO:0000313" key="1">
    <source>
        <dbReference type="EMBL" id="KAI5665064.1"/>
    </source>
</evidence>
<comment type="caution">
    <text evidence="1">The sequence shown here is derived from an EMBL/GenBank/DDBJ whole genome shotgun (WGS) entry which is preliminary data.</text>
</comment>
<proteinExistence type="predicted"/>
<reference evidence="2" key="1">
    <citation type="journal article" date="2023" name="Nat. Plants">
        <title>Single-cell RNA sequencing provides a high-resolution roadmap for understanding the multicellular compartmentation of specialized metabolism.</title>
        <authorList>
            <person name="Sun S."/>
            <person name="Shen X."/>
            <person name="Li Y."/>
            <person name="Li Y."/>
            <person name="Wang S."/>
            <person name="Li R."/>
            <person name="Zhang H."/>
            <person name="Shen G."/>
            <person name="Guo B."/>
            <person name="Wei J."/>
            <person name="Xu J."/>
            <person name="St-Pierre B."/>
            <person name="Chen S."/>
            <person name="Sun C."/>
        </authorList>
    </citation>
    <scope>NUCLEOTIDE SEQUENCE [LARGE SCALE GENOMIC DNA]</scope>
</reference>
<gene>
    <name evidence="1" type="ORF">M9H77_24387</name>
</gene>
<keyword evidence="2" id="KW-1185">Reference proteome</keyword>
<organism evidence="1 2">
    <name type="scientific">Catharanthus roseus</name>
    <name type="common">Madagascar periwinkle</name>
    <name type="synonym">Vinca rosea</name>
    <dbReference type="NCBI Taxonomy" id="4058"/>
    <lineage>
        <taxon>Eukaryota</taxon>
        <taxon>Viridiplantae</taxon>
        <taxon>Streptophyta</taxon>
        <taxon>Embryophyta</taxon>
        <taxon>Tracheophyta</taxon>
        <taxon>Spermatophyta</taxon>
        <taxon>Magnoliopsida</taxon>
        <taxon>eudicotyledons</taxon>
        <taxon>Gunneridae</taxon>
        <taxon>Pentapetalae</taxon>
        <taxon>asterids</taxon>
        <taxon>lamiids</taxon>
        <taxon>Gentianales</taxon>
        <taxon>Apocynaceae</taxon>
        <taxon>Rauvolfioideae</taxon>
        <taxon>Vinceae</taxon>
        <taxon>Catharanthinae</taxon>
        <taxon>Catharanthus</taxon>
    </lineage>
</organism>
<name>A0ACC0AW02_CATRO</name>
<sequence length="752" mass="83267">MTITAAPSIRNRCLLVNGKVVLRGVPENVVITPAASGTAFVGATLTHSDSRHVFNLGILENYKFLCLFIAKIWWMIPRIGKSGSEIPMETQMLLLEAREESVLGDDDDDDPSANENKFYILILPVLDGPFRTSLQGTASNELQFCVESGDPNVQTSQALEAVFIHSGENPFELMRDSIKILAKHKGTFNHIDNKKIPAHLDSFGWCTWDAFYTEVSPKGIIEGLQSFSEGGCPPKFLIIDDGWQETTNEFQKEGQPLPEGAQFATRLVDIKENGKFKGLESDHSVTSLRGFVETIKNKYGLRYVYMWHALAGYWGGVLPSSETFKKYNPKIEYPVQSPGMLGNIRDIALDGLEKFGVGLIDPQKVYSFYSDLHSYLASSGVDGVKVDVQNLLAALGSGHGGRVSITRQYHEALDESIERNFRDNNLISCMCHNSDSIYSSKKSATARASEDFMPNEPTFQTLHIATVAFNSLLLGEIVVPDWDMFHSNHDTAEFHGAARAVGGCAVYVSDKPGKHDFKILRRLVLPDGSVLRARYGGRPTRDCLFVDPVMDKKSLMKIWNLNKLTGVLGVFNCQGAGSWPMKTSPQVLHSAKPEDAVITGHVRPLDVEFLDEVAGENWEGDTAVYAFNSGTLSVLQKDKTIQVSLGVLKCEIFTISPVQVLSDKVEFAPIGLIDMYNSGGAIEDIMWIGKDISGTVKIKVKGCGRFGAYSRTKPSFCRVDMKEKEFSYNDENGFLTINLQGECCFRDVEIDY</sequence>
<dbReference type="EMBL" id="CM044705">
    <property type="protein sequence ID" value="KAI5665064.1"/>
    <property type="molecule type" value="Genomic_DNA"/>
</dbReference>
<accession>A0ACC0AW02</accession>
<protein>
    <submittedName>
        <fullName evidence="1">Uncharacterized protein</fullName>
    </submittedName>
</protein>
<dbReference type="Proteomes" id="UP001060085">
    <property type="component" value="Linkage Group LG05"/>
</dbReference>
<evidence type="ECO:0000313" key="2">
    <source>
        <dbReference type="Proteomes" id="UP001060085"/>
    </source>
</evidence>